<dbReference type="GO" id="GO:0003700">
    <property type="term" value="F:DNA-binding transcription factor activity"/>
    <property type="evidence" value="ECO:0007669"/>
    <property type="project" value="TreeGrafter"/>
</dbReference>
<protein>
    <recommendedName>
        <fullName evidence="6">BHLH domain-containing protein</fullName>
    </recommendedName>
</protein>
<dbReference type="GO" id="GO:0046983">
    <property type="term" value="F:protein dimerization activity"/>
    <property type="evidence" value="ECO:0007669"/>
    <property type="project" value="InterPro"/>
</dbReference>
<dbReference type="PROSITE" id="PS50888">
    <property type="entry name" value="BHLH"/>
    <property type="match status" value="1"/>
</dbReference>
<sequence length="453" mass="49991">MENELFMNAGVSHASEMTSLSSSTSPAMLNWASMETHQVEQSITRDVPRDCFYFEKSTEQSIFGSAPSSHVSSSPTPLNSNFSGGGGAGENYVIRELVGNLGYVGDIYGAPPASIGNSSGSCYATPMMSSPPLDAFSGDSRFAERAARFSCLGNRSFNGRGAETVPINGELTRVSSTSALKPPPAANRPVNLPGKEKLNPRSVLIPQLPHLLIYQRKLKRRKIRIRREVETQKKMERKRNHLIHTKILSMSGLDEAKPPIVTVSPNESVRREKISERMKLLQDLVPGCNKVTGKALMLDEIINYVQSLQRQVEFLSMKLSSVNTRLDFNMDALMSKDIFPSSNNQQVLRLESSSDILLADHHCHTLQLNPNDSSNNIMNPMETSESRSFNSQLPTLAHFTDSISQFSTFPGDDLHSIIHMGFAQNHISESNQVHSTSFQGPSNQVPSHMKAEL</sequence>
<dbReference type="GO" id="GO:0005634">
    <property type="term" value="C:nucleus"/>
    <property type="evidence" value="ECO:0007669"/>
    <property type="project" value="UniProtKB-SubCell"/>
</dbReference>
<gene>
    <name evidence="7" type="ORF">Bca52824_067197</name>
</gene>
<proteinExistence type="predicted"/>
<keyword evidence="3" id="KW-0804">Transcription</keyword>
<evidence type="ECO:0000256" key="5">
    <source>
        <dbReference type="SAM" id="MobiDB-lite"/>
    </source>
</evidence>
<comment type="subcellular location">
    <subcellularLocation>
        <location evidence="1">Nucleus</location>
    </subcellularLocation>
</comment>
<evidence type="ECO:0000256" key="2">
    <source>
        <dbReference type="ARBA" id="ARBA00023015"/>
    </source>
</evidence>
<dbReference type="InterPro" id="IPR024097">
    <property type="entry name" value="bHLH_ZIP_TF"/>
</dbReference>
<evidence type="ECO:0000256" key="3">
    <source>
        <dbReference type="ARBA" id="ARBA00023163"/>
    </source>
</evidence>
<evidence type="ECO:0000256" key="1">
    <source>
        <dbReference type="ARBA" id="ARBA00004123"/>
    </source>
</evidence>
<dbReference type="InterPro" id="IPR011598">
    <property type="entry name" value="bHLH_dom"/>
</dbReference>
<feature type="compositionally biased region" description="Polar residues" evidence="5">
    <location>
        <begin position="431"/>
        <end position="446"/>
    </location>
</feature>
<dbReference type="OrthoDB" id="1095591at2759"/>
<name>A0A8X7UBI6_BRACI</name>
<evidence type="ECO:0000313" key="8">
    <source>
        <dbReference type="Proteomes" id="UP000886595"/>
    </source>
</evidence>
<comment type="caution">
    <text evidence="7">The sequence shown here is derived from an EMBL/GenBank/DDBJ whole genome shotgun (WGS) entry which is preliminary data.</text>
</comment>
<keyword evidence="2" id="KW-0805">Transcription regulation</keyword>
<evidence type="ECO:0000313" key="7">
    <source>
        <dbReference type="EMBL" id="KAG2272642.1"/>
    </source>
</evidence>
<dbReference type="PANTHER" id="PTHR12565">
    <property type="entry name" value="STEROL REGULATORY ELEMENT-BINDING PROTEIN"/>
    <property type="match status" value="1"/>
</dbReference>
<dbReference type="AlphaFoldDB" id="A0A8X7UBI6"/>
<keyword evidence="4" id="KW-0539">Nucleus</keyword>
<keyword evidence="8" id="KW-1185">Reference proteome</keyword>
<dbReference type="SUPFAM" id="SSF47459">
    <property type="entry name" value="HLH, helix-loop-helix DNA-binding domain"/>
    <property type="match status" value="1"/>
</dbReference>
<evidence type="ECO:0000259" key="6">
    <source>
        <dbReference type="PROSITE" id="PS50888"/>
    </source>
</evidence>
<feature type="region of interest" description="Disordered" evidence="5">
    <location>
        <begin position="431"/>
        <end position="453"/>
    </location>
</feature>
<dbReference type="Proteomes" id="UP000886595">
    <property type="component" value="Unassembled WGS sequence"/>
</dbReference>
<dbReference type="SMART" id="SM00353">
    <property type="entry name" value="HLH"/>
    <property type="match status" value="1"/>
</dbReference>
<organism evidence="7 8">
    <name type="scientific">Brassica carinata</name>
    <name type="common">Ethiopian mustard</name>
    <name type="synonym">Abyssinian cabbage</name>
    <dbReference type="NCBI Taxonomy" id="52824"/>
    <lineage>
        <taxon>Eukaryota</taxon>
        <taxon>Viridiplantae</taxon>
        <taxon>Streptophyta</taxon>
        <taxon>Embryophyta</taxon>
        <taxon>Tracheophyta</taxon>
        <taxon>Spermatophyta</taxon>
        <taxon>Magnoliopsida</taxon>
        <taxon>eudicotyledons</taxon>
        <taxon>Gunneridae</taxon>
        <taxon>Pentapetalae</taxon>
        <taxon>rosids</taxon>
        <taxon>malvids</taxon>
        <taxon>Brassicales</taxon>
        <taxon>Brassicaceae</taxon>
        <taxon>Brassiceae</taxon>
        <taxon>Brassica</taxon>
    </lineage>
</organism>
<dbReference type="InterPro" id="IPR036638">
    <property type="entry name" value="HLH_DNA-bd_sf"/>
</dbReference>
<dbReference type="PANTHER" id="PTHR12565:SF444">
    <property type="entry name" value="TRANSCRIPTION FACTOR BHLH62-RELATED"/>
    <property type="match status" value="1"/>
</dbReference>
<reference evidence="7 8" key="1">
    <citation type="submission" date="2020-02" db="EMBL/GenBank/DDBJ databases">
        <authorList>
            <person name="Ma Q."/>
            <person name="Huang Y."/>
            <person name="Song X."/>
            <person name="Pei D."/>
        </authorList>
    </citation>
    <scope>NUCLEOTIDE SEQUENCE [LARGE SCALE GENOMIC DNA]</scope>
    <source>
        <strain evidence="7">Sxm20200214</strain>
        <tissue evidence="7">Leaf</tissue>
    </source>
</reference>
<feature type="domain" description="BHLH" evidence="6">
    <location>
        <begin position="258"/>
        <end position="308"/>
    </location>
</feature>
<dbReference type="EMBL" id="JAAMPC010000013">
    <property type="protein sequence ID" value="KAG2272642.1"/>
    <property type="molecule type" value="Genomic_DNA"/>
</dbReference>
<evidence type="ECO:0000256" key="4">
    <source>
        <dbReference type="ARBA" id="ARBA00023242"/>
    </source>
</evidence>
<dbReference type="Gene3D" id="4.10.280.10">
    <property type="entry name" value="Helix-loop-helix DNA-binding domain"/>
    <property type="match status" value="1"/>
</dbReference>
<accession>A0A8X7UBI6</accession>